<organism evidence="12 13">
    <name type="scientific">Marasmius crinis-equi</name>
    <dbReference type="NCBI Taxonomy" id="585013"/>
    <lineage>
        <taxon>Eukaryota</taxon>
        <taxon>Fungi</taxon>
        <taxon>Dikarya</taxon>
        <taxon>Basidiomycota</taxon>
        <taxon>Agaricomycotina</taxon>
        <taxon>Agaricomycetes</taxon>
        <taxon>Agaricomycetidae</taxon>
        <taxon>Agaricales</taxon>
        <taxon>Marasmiineae</taxon>
        <taxon>Marasmiaceae</taxon>
        <taxon>Marasmius</taxon>
    </lineage>
</organism>
<dbReference type="PANTHER" id="PTHR31361:SF1">
    <property type="entry name" value="BETA-GLUCAN SYNTHESIS-ASSOCIATED PROTEIN KRE6-RELATED"/>
    <property type="match status" value="1"/>
</dbReference>
<evidence type="ECO:0000256" key="3">
    <source>
        <dbReference type="ARBA" id="ARBA00022692"/>
    </source>
</evidence>
<keyword evidence="8" id="KW-0961">Cell wall biogenesis/degradation</keyword>
<evidence type="ECO:0000256" key="2">
    <source>
        <dbReference type="ARBA" id="ARBA00010962"/>
    </source>
</evidence>
<feature type="compositionally biased region" description="Low complexity" evidence="9">
    <location>
        <begin position="127"/>
        <end position="140"/>
    </location>
</feature>
<dbReference type="InterPro" id="IPR013320">
    <property type="entry name" value="ConA-like_dom_sf"/>
</dbReference>
<gene>
    <name evidence="12" type="ORF">V5O48_009105</name>
</gene>
<evidence type="ECO:0000256" key="4">
    <source>
        <dbReference type="ARBA" id="ARBA00022968"/>
    </source>
</evidence>
<sequence>MAAHDRSARLPVGNPSQQDISSIALPVLTDPDASTNPFEAGYRPRIPATSPTSRSSSNSKLSRTASKGSMLLYRLASENDPASRRISAHSDPDSDSLYKEKLDDKYPTFVPFSPTSPPGYATPPFSPLSRTSTPTSASTPAFMGGPRGWVPYEYDPVPDIERPDDDEDILHDPKASREAEKRVLRSRGGCLPSGRGLLNVGGLGLLICAILALFLMWPVYTQFHNRARNNLITGNTQINATGQAPLLSNIRGLVDPDTPEDVKKRTGFDGQPYELVFSDEFTEPGRTFYPGDDPYFEAVDIWYGVTQDLDWYDPSQVTTRDGALVITMDTTATPQPGLTPGSTAPFTTTQNHNLGYRSGMLQSWNKFCFTSGYIEVGVILPGTSGFDGYWPGAWTMGNLGRPGYRATTDGMWPYSYDECDVGTFVNQTQKGNTGPPAALRTDKGWEQYDFRLSVLTGQRLSACTCPNSDHPGPYDKNAQRFRGRGAPEIDIIEVQKDDLSAGNVASQSAQFAPFTHDWDFDSTGYTMYDTSKTHLNSYQGSPLQQAVSGLTRVPVDGFQGAPSKRYVSYGFEYWADSNNRGDGFITWHVDGVKSVQLRPTAVGPDTGVGGSGVGQRIIPEEPMSIIFNLGISNNWAVPKLDTMMFPAEMMFDYVRVYQREGQTNVGCNPPNYPTSDYINLHMDQYTDINKTLWEYEKPKNRLYDGC</sequence>
<dbReference type="Pfam" id="PF03935">
    <property type="entry name" value="SKN1_KRE6_Sbg1"/>
    <property type="match status" value="1"/>
</dbReference>
<comment type="subcellular location">
    <subcellularLocation>
        <location evidence="1">Membrane</location>
        <topology evidence="1">Single-pass type II membrane protein</topology>
    </subcellularLocation>
</comment>
<feature type="compositionally biased region" description="Pro residues" evidence="9">
    <location>
        <begin position="114"/>
        <end position="126"/>
    </location>
</feature>
<feature type="domain" description="GH16" evidence="11">
    <location>
        <begin position="266"/>
        <end position="662"/>
    </location>
</feature>
<feature type="region of interest" description="Disordered" evidence="9">
    <location>
        <begin position="1"/>
        <end position="144"/>
    </location>
</feature>
<evidence type="ECO:0000256" key="5">
    <source>
        <dbReference type="ARBA" id="ARBA00022989"/>
    </source>
</evidence>
<keyword evidence="7" id="KW-0325">Glycoprotein</keyword>
<evidence type="ECO:0000256" key="6">
    <source>
        <dbReference type="ARBA" id="ARBA00023136"/>
    </source>
</evidence>
<dbReference type="Gene3D" id="2.60.120.200">
    <property type="match status" value="2"/>
</dbReference>
<protein>
    <recommendedName>
        <fullName evidence="11">GH16 domain-containing protein</fullName>
    </recommendedName>
</protein>
<keyword evidence="5 10" id="KW-1133">Transmembrane helix</keyword>
<proteinExistence type="inferred from homology"/>
<evidence type="ECO:0000256" key="8">
    <source>
        <dbReference type="ARBA" id="ARBA00023316"/>
    </source>
</evidence>
<dbReference type="Proteomes" id="UP001465976">
    <property type="component" value="Unassembled WGS sequence"/>
</dbReference>
<name>A0ABR3FBZ9_9AGAR</name>
<keyword evidence="3 10" id="KW-0812">Transmembrane</keyword>
<feature type="compositionally biased region" description="Acidic residues" evidence="9">
    <location>
        <begin position="160"/>
        <end position="169"/>
    </location>
</feature>
<accession>A0ABR3FBZ9</accession>
<dbReference type="InterPro" id="IPR000757">
    <property type="entry name" value="Beta-glucanase-like"/>
</dbReference>
<dbReference type="EMBL" id="JBAHYK010000572">
    <property type="protein sequence ID" value="KAL0572856.1"/>
    <property type="molecule type" value="Genomic_DNA"/>
</dbReference>
<feature type="region of interest" description="Disordered" evidence="9">
    <location>
        <begin position="160"/>
        <end position="182"/>
    </location>
</feature>
<evidence type="ECO:0000256" key="10">
    <source>
        <dbReference type="SAM" id="Phobius"/>
    </source>
</evidence>
<keyword evidence="13" id="KW-1185">Reference proteome</keyword>
<evidence type="ECO:0000313" key="13">
    <source>
        <dbReference type="Proteomes" id="UP001465976"/>
    </source>
</evidence>
<feature type="compositionally biased region" description="Low complexity" evidence="9">
    <location>
        <begin position="47"/>
        <end position="67"/>
    </location>
</feature>
<feature type="compositionally biased region" description="Basic and acidic residues" evidence="9">
    <location>
        <begin position="170"/>
        <end position="182"/>
    </location>
</feature>
<reference evidence="12 13" key="1">
    <citation type="submission" date="2024-02" db="EMBL/GenBank/DDBJ databases">
        <title>A draft genome for the cacao thread blight pathogen Marasmius crinis-equi.</title>
        <authorList>
            <person name="Cohen S.P."/>
            <person name="Baruah I.K."/>
            <person name="Amoako-Attah I."/>
            <person name="Bukari Y."/>
            <person name="Meinhardt L.W."/>
            <person name="Bailey B.A."/>
        </authorList>
    </citation>
    <scope>NUCLEOTIDE SEQUENCE [LARGE SCALE GENOMIC DNA]</scope>
    <source>
        <strain evidence="12 13">GH-76</strain>
    </source>
</reference>
<comment type="similarity">
    <text evidence="2">Belongs to the SKN1/KRE6 family.</text>
</comment>
<feature type="compositionally biased region" description="Basic and acidic residues" evidence="9">
    <location>
        <begin position="88"/>
        <end position="106"/>
    </location>
</feature>
<feature type="transmembrane region" description="Helical" evidence="10">
    <location>
        <begin position="197"/>
        <end position="220"/>
    </location>
</feature>
<evidence type="ECO:0000313" key="12">
    <source>
        <dbReference type="EMBL" id="KAL0572856.1"/>
    </source>
</evidence>
<dbReference type="PANTHER" id="PTHR31361">
    <property type="entry name" value="BETA-GLUCAN SYNTHESIS-ASSOCIATED PROTEIN KRE6-RELATED"/>
    <property type="match status" value="1"/>
</dbReference>
<evidence type="ECO:0000256" key="1">
    <source>
        <dbReference type="ARBA" id="ARBA00004606"/>
    </source>
</evidence>
<keyword evidence="6 10" id="KW-0472">Membrane</keyword>
<dbReference type="SUPFAM" id="SSF49899">
    <property type="entry name" value="Concanavalin A-like lectins/glucanases"/>
    <property type="match status" value="1"/>
</dbReference>
<comment type="caution">
    <text evidence="12">The sequence shown here is derived from an EMBL/GenBank/DDBJ whole genome shotgun (WGS) entry which is preliminary data.</text>
</comment>
<evidence type="ECO:0000259" key="11">
    <source>
        <dbReference type="PROSITE" id="PS51762"/>
    </source>
</evidence>
<keyword evidence="4" id="KW-0735">Signal-anchor</keyword>
<evidence type="ECO:0000256" key="7">
    <source>
        <dbReference type="ARBA" id="ARBA00023180"/>
    </source>
</evidence>
<evidence type="ECO:0000256" key="9">
    <source>
        <dbReference type="SAM" id="MobiDB-lite"/>
    </source>
</evidence>
<dbReference type="PROSITE" id="PS51762">
    <property type="entry name" value="GH16_2"/>
    <property type="match status" value="1"/>
</dbReference>
<dbReference type="InterPro" id="IPR005629">
    <property type="entry name" value="Skn1/Kre6/Sbg1"/>
</dbReference>